<evidence type="ECO:0000313" key="5">
    <source>
        <dbReference type="EMBL" id="MFN2975323.1"/>
    </source>
</evidence>
<comment type="similarity">
    <text evidence="3">Belongs to the acetyltransferase family. RimI subfamily.</text>
</comment>
<reference evidence="5 6" key="1">
    <citation type="submission" date="2024-12" db="EMBL/GenBank/DDBJ databases">
        <authorList>
            <person name="Lee Y."/>
        </authorList>
    </citation>
    <scope>NUCLEOTIDE SEQUENCE [LARGE SCALE GENOMIC DNA]</scope>
    <source>
        <strain evidence="5 6">03SUJ4</strain>
    </source>
</reference>
<proteinExistence type="inferred from homology"/>
<dbReference type="GO" id="GO:0005840">
    <property type="term" value="C:ribosome"/>
    <property type="evidence" value="ECO:0007669"/>
    <property type="project" value="UniProtKB-KW"/>
</dbReference>
<dbReference type="InterPro" id="IPR006464">
    <property type="entry name" value="AcTrfase_RimI/Ard1"/>
</dbReference>
<protein>
    <recommendedName>
        <fullName evidence="3">[Ribosomal protein bS18]-alanine N-acetyltransferase</fullName>
        <ecNumber evidence="3">2.3.1.266</ecNumber>
    </recommendedName>
</protein>
<keyword evidence="5" id="KW-0689">Ribosomal protein</keyword>
<evidence type="ECO:0000313" key="6">
    <source>
        <dbReference type="Proteomes" id="UP001634747"/>
    </source>
</evidence>
<dbReference type="PANTHER" id="PTHR43877:SF2">
    <property type="entry name" value="AMINOALKYLPHOSPHONATE N-ACETYLTRANSFERASE-RELATED"/>
    <property type="match status" value="1"/>
</dbReference>
<evidence type="ECO:0000256" key="1">
    <source>
        <dbReference type="ARBA" id="ARBA00022679"/>
    </source>
</evidence>
<dbReference type="CDD" id="cd04301">
    <property type="entry name" value="NAT_SF"/>
    <property type="match status" value="1"/>
</dbReference>
<dbReference type="InterPro" id="IPR050832">
    <property type="entry name" value="Bact_Acetyltransf"/>
</dbReference>
<keyword evidence="2 5" id="KW-0012">Acyltransferase</keyword>
<comment type="catalytic activity">
    <reaction evidence="3">
        <text>N-terminal L-alanyl-[ribosomal protein bS18] + acetyl-CoA = N-terminal N(alpha)-acetyl-L-alanyl-[ribosomal protein bS18] + CoA + H(+)</text>
        <dbReference type="Rhea" id="RHEA:43756"/>
        <dbReference type="Rhea" id="RHEA-COMP:10676"/>
        <dbReference type="Rhea" id="RHEA-COMP:10677"/>
        <dbReference type="ChEBI" id="CHEBI:15378"/>
        <dbReference type="ChEBI" id="CHEBI:57287"/>
        <dbReference type="ChEBI" id="CHEBI:57288"/>
        <dbReference type="ChEBI" id="CHEBI:64718"/>
        <dbReference type="ChEBI" id="CHEBI:83683"/>
        <dbReference type="EC" id="2.3.1.266"/>
    </reaction>
</comment>
<dbReference type="EMBL" id="JBJYXY010000001">
    <property type="protein sequence ID" value="MFN2975323.1"/>
    <property type="molecule type" value="Genomic_DNA"/>
</dbReference>
<dbReference type="Gene3D" id="3.40.630.30">
    <property type="match status" value="1"/>
</dbReference>
<accession>A0ABW9KJC7</accession>
<evidence type="ECO:0000259" key="4">
    <source>
        <dbReference type="PROSITE" id="PS51186"/>
    </source>
</evidence>
<name>A0ABW9KJC7_9BACT</name>
<organism evidence="5 6">
    <name type="scientific">Terriglobus aquaticus</name>
    <dbReference type="NCBI Taxonomy" id="940139"/>
    <lineage>
        <taxon>Bacteria</taxon>
        <taxon>Pseudomonadati</taxon>
        <taxon>Acidobacteriota</taxon>
        <taxon>Terriglobia</taxon>
        <taxon>Terriglobales</taxon>
        <taxon>Acidobacteriaceae</taxon>
        <taxon>Terriglobus</taxon>
    </lineage>
</organism>
<keyword evidence="3" id="KW-0963">Cytoplasm</keyword>
<dbReference type="NCBIfam" id="TIGR01575">
    <property type="entry name" value="rimI"/>
    <property type="match status" value="1"/>
</dbReference>
<comment type="subcellular location">
    <subcellularLocation>
        <location evidence="3">Cytoplasm</location>
    </subcellularLocation>
</comment>
<evidence type="ECO:0000256" key="2">
    <source>
        <dbReference type="ARBA" id="ARBA00023315"/>
    </source>
</evidence>
<comment type="function">
    <text evidence="3">Acetylates the N-terminal alanine of ribosomal protein bS18.</text>
</comment>
<feature type="domain" description="N-acetyltransferase" evidence="4">
    <location>
        <begin position="1"/>
        <end position="149"/>
    </location>
</feature>
<dbReference type="Proteomes" id="UP001634747">
    <property type="component" value="Unassembled WGS sequence"/>
</dbReference>
<dbReference type="Pfam" id="PF00583">
    <property type="entry name" value="Acetyltransf_1"/>
    <property type="match status" value="1"/>
</dbReference>
<dbReference type="InterPro" id="IPR000182">
    <property type="entry name" value="GNAT_dom"/>
</dbReference>
<dbReference type="RefSeq" id="WP_263415094.1">
    <property type="nucleotide sequence ID" value="NZ_BAABBH010000001.1"/>
</dbReference>
<dbReference type="InterPro" id="IPR016181">
    <property type="entry name" value="Acyl_CoA_acyltransferase"/>
</dbReference>
<dbReference type="PROSITE" id="PS51186">
    <property type="entry name" value="GNAT"/>
    <property type="match status" value="1"/>
</dbReference>
<gene>
    <name evidence="5" type="primary">rimI</name>
    <name evidence="5" type="ORF">ACK2TP_06075</name>
</gene>
<keyword evidence="1 5" id="KW-0808">Transferase</keyword>
<evidence type="ECO:0000256" key="3">
    <source>
        <dbReference type="RuleBase" id="RU363094"/>
    </source>
</evidence>
<keyword evidence="6" id="KW-1185">Reference proteome</keyword>
<comment type="caution">
    <text evidence="5">The sequence shown here is derived from an EMBL/GenBank/DDBJ whole genome shotgun (WGS) entry which is preliminary data.</text>
</comment>
<dbReference type="EC" id="2.3.1.266" evidence="3"/>
<dbReference type="PANTHER" id="PTHR43877">
    <property type="entry name" value="AMINOALKYLPHOSPHONATE N-ACETYLTRANSFERASE-RELATED-RELATED"/>
    <property type="match status" value="1"/>
</dbReference>
<dbReference type="SUPFAM" id="SSF55729">
    <property type="entry name" value="Acyl-CoA N-acyltransferases (Nat)"/>
    <property type="match status" value="1"/>
</dbReference>
<dbReference type="GO" id="GO:0008999">
    <property type="term" value="F:protein-N-terminal-alanine acetyltransferase activity"/>
    <property type="evidence" value="ECO:0007669"/>
    <property type="project" value="UniProtKB-EC"/>
</dbReference>
<sequence>MLREATAADTGAVLALIRADAELPQWDSSALAVEAARAQDGPLRRLLVAELDAEIVGFAQTSLLLGEAELESMAVATACRRQGVGGRLLRRAIELARADGAEVLRLEVRRSNSAARALYESAGMVMTGTRRQYYPDPVEDAVLMTLRWSPSPAAG</sequence>
<keyword evidence="5" id="KW-0687">Ribonucleoprotein</keyword>